<dbReference type="KEGG" id="psyt:DSAG12_02091"/>
<evidence type="ECO:0000256" key="1">
    <source>
        <dbReference type="SAM" id="Phobius"/>
    </source>
</evidence>
<keyword evidence="1" id="KW-1133">Transmembrane helix</keyword>
<dbReference type="GeneID" id="41330080"/>
<dbReference type="Pfam" id="PF09754">
    <property type="entry name" value="PAC2"/>
    <property type="match status" value="1"/>
</dbReference>
<keyword evidence="2" id="KW-0647">Proteasome</keyword>
<evidence type="ECO:0000313" key="3">
    <source>
        <dbReference type="Proteomes" id="UP000321408"/>
    </source>
</evidence>
<evidence type="ECO:0000313" key="2">
    <source>
        <dbReference type="EMBL" id="QEE16261.1"/>
    </source>
</evidence>
<dbReference type="RefSeq" id="WP_147663139.1">
    <property type="nucleotide sequence ID" value="NZ_CP042905.2"/>
</dbReference>
<dbReference type="PANTHER" id="PTHR35610">
    <property type="entry name" value="3-ISOPROPYLMALATE DEHYDRATASE-RELATED"/>
    <property type="match status" value="1"/>
</dbReference>
<accession>A0A5B9DB83</accession>
<dbReference type="Gene3D" id="3.40.50.10900">
    <property type="entry name" value="PAC-like subunit"/>
    <property type="match status" value="1"/>
</dbReference>
<reference evidence="2 3" key="2">
    <citation type="journal article" date="2024" name="Int. J. Syst. Evol. Microbiol.">
        <title>Promethearchaeum syntrophicum gen. nov., sp. nov., an anaerobic, obligately syntrophic archaeon, the first isolate of the lineage 'Asgard' archaea, and proposal of the new archaeal phylum Promethearchaeota phyl. nov. and kingdom Promethearchaeati regn. nov.</title>
        <authorList>
            <person name="Imachi H."/>
            <person name="Nobu M.K."/>
            <person name="Kato S."/>
            <person name="Takaki Y."/>
            <person name="Miyazaki M."/>
            <person name="Miyata M."/>
            <person name="Ogawara M."/>
            <person name="Saito Y."/>
            <person name="Sakai S."/>
            <person name="Tahara Y.O."/>
            <person name="Takano Y."/>
            <person name="Tasumi E."/>
            <person name="Uematsu K."/>
            <person name="Yoshimura T."/>
            <person name="Itoh T."/>
            <person name="Ohkuma M."/>
            <person name="Takai K."/>
        </authorList>
    </citation>
    <scope>NUCLEOTIDE SEQUENCE [LARGE SCALE GENOMIC DNA]</scope>
    <source>
        <strain evidence="2 3">MK-D1</strain>
    </source>
</reference>
<dbReference type="EMBL" id="CP042905">
    <property type="protein sequence ID" value="QEE16261.1"/>
    <property type="molecule type" value="Genomic_DNA"/>
</dbReference>
<dbReference type="InterPro" id="IPR038389">
    <property type="entry name" value="PSMG2_sf"/>
</dbReference>
<keyword evidence="1" id="KW-0812">Transmembrane</keyword>
<dbReference type="OrthoDB" id="31247at2157"/>
<proteinExistence type="predicted"/>
<reference evidence="2 3" key="1">
    <citation type="journal article" date="2020" name="Nature">
        <title>Isolation of an archaeon at the prokaryote-eukaryote interface.</title>
        <authorList>
            <person name="Imachi H."/>
            <person name="Nobu M.K."/>
            <person name="Nakahara N."/>
            <person name="Morono Y."/>
            <person name="Ogawara M."/>
            <person name="Takaki Y."/>
            <person name="Takano Y."/>
            <person name="Uematsu K."/>
            <person name="Ikuta T."/>
            <person name="Ito M."/>
            <person name="Matsui Y."/>
            <person name="Miyazaki M."/>
            <person name="Murata K."/>
            <person name="Saito Y."/>
            <person name="Sakai S."/>
            <person name="Song C."/>
            <person name="Tasumi E."/>
            <person name="Yamanaka Y."/>
            <person name="Yamaguchi T."/>
            <person name="Kamagata Y."/>
            <person name="Tamaki H."/>
            <person name="Takai K."/>
        </authorList>
    </citation>
    <scope>NUCLEOTIDE SEQUENCE [LARGE SCALE GENOMIC DNA]</scope>
    <source>
        <strain evidence="2 3">MK-D1</strain>
    </source>
</reference>
<dbReference type="AlphaFoldDB" id="A0A5B9DB83"/>
<keyword evidence="1" id="KW-0472">Membrane</keyword>
<organism evidence="2 3">
    <name type="scientific">Promethearchaeum syntrophicum</name>
    <dbReference type="NCBI Taxonomy" id="2594042"/>
    <lineage>
        <taxon>Archaea</taxon>
        <taxon>Promethearchaeati</taxon>
        <taxon>Promethearchaeota</taxon>
        <taxon>Promethearchaeia</taxon>
        <taxon>Promethearchaeales</taxon>
        <taxon>Promethearchaeaceae</taxon>
        <taxon>Promethearchaeum</taxon>
    </lineage>
</organism>
<feature type="transmembrane region" description="Helical" evidence="1">
    <location>
        <begin position="43"/>
        <end position="63"/>
    </location>
</feature>
<dbReference type="InterPro" id="IPR019151">
    <property type="entry name" value="Proteasome_assmbl_chaperone_2"/>
</dbReference>
<dbReference type="Proteomes" id="UP000321408">
    <property type="component" value="Chromosome"/>
</dbReference>
<protein>
    <submittedName>
        <fullName evidence="2">Proteasome assembly chaperone family protein</fullName>
    </submittedName>
</protein>
<keyword evidence="3" id="KW-1185">Reference proteome</keyword>
<dbReference type="SUPFAM" id="SSF159659">
    <property type="entry name" value="Cgl1923-like"/>
    <property type="match status" value="1"/>
</dbReference>
<gene>
    <name evidence="2" type="ORF">DSAG12_02091</name>
</gene>
<name>A0A5B9DB83_9ARCH</name>
<sequence length="272" mass="30417">MIEKKEQKDEKIICSAIFEGKSSRVVITDFDCAVFKSHDNPPLFIIGFTGVGLVGTIVSNELIVQLKMKQIGYVLSEDLPPITLFYEGILKHPFRIYYSTEYNIIVSICEVPFNPGSYIDLSRTLMDWALHNEIQDVICLQGMADESYHLSDKKPPVYAAAEREILDKILTLGVIRPPSGVLLGAEAAMLNECLNNKLNGAVFLTPANPKYPNPEGAAIIMEKISEIYKFPIKLDTLLKQSADIKKNLAELAQHTTEMHSQGPLKPFRDLYA</sequence>